<feature type="domain" description="Terminase large subunit-like ATPase" evidence="1">
    <location>
        <begin position="47"/>
        <end position="190"/>
    </location>
</feature>
<sequence length="503" mass="54762">MTKGEKVIAFIERYCLVPEGTLVGQAIKLEPFQKQFIHDVYDNPAGTNHGILSIGRKNGKTALIACLLLAHLVGPVAVQNSQIVSGAMSRDQASLVFNLAVKMIQLNPKLEGLVAVKPSGKRLIGIPLNVEYRALAADGKTAQGLSPVLAILDEVGQVQGSQSAFVDAITTAQGAHKHPLLLTISTQAANDADLLSVWIDDALTSKDPHTVCHVYTADKSLSLLDPEAWKQANPALSVFRSEDDIRKLAEKANRMPSFENTFRNLNLNQRVSAVSPFVSQDVWKQNGSKPNEAHGLAVYGGLDLSARTDLTALVLVAVTPQGKVNVYPYFWTPKEGLADRAKRDRAPYDVWVKQGFIRTTPGATVDYTHVVRDIADILSDFDVKSIAFDRWRIDIFKKELELQGLSLPLVEFGQGFKDMSPAIDAVESDLLNNRFAHGIHPVLTMCAANAVIAQDAAGNRKFEKQKATGRIDGLVALAMARGIAETANVPLDIDNYFRNIVIA</sequence>
<dbReference type="InterPro" id="IPR046461">
    <property type="entry name" value="TerL_ATPase"/>
</dbReference>
<dbReference type="PANTHER" id="PTHR41287">
    <property type="match status" value="1"/>
</dbReference>
<dbReference type="Proteomes" id="UP000030526">
    <property type="component" value="Unassembled WGS sequence"/>
</dbReference>
<dbReference type="AlphaFoldDB" id="A0A0A2XSH7"/>
<evidence type="ECO:0000313" key="3">
    <source>
        <dbReference type="EMBL" id="KGQ33952.1"/>
    </source>
</evidence>
<protein>
    <submittedName>
        <fullName evidence="3">Terminase</fullName>
    </submittedName>
</protein>
<comment type="caution">
    <text evidence="3">The sequence shown here is derived from an EMBL/GenBank/DDBJ whole genome shotgun (WGS) entry which is preliminary data.</text>
</comment>
<dbReference type="PANTHER" id="PTHR41287:SF1">
    <property type="entry name" value="PROTEIN YMFN"/>
    <property type="match status" value="1"/>
</dbReference>
<dbReference type="InterPro" id="IPR005021">
    <property type="entry name" value="Terminase_largesu-like"/>
</dbReference>
<dbReference type="EMBL" id="JPXS01000011">
    <property type="protein sequence ID" value="KGQ33952.1"/>
    <property type="molecule type" value="Genomic_DNA"/>
</dbReference>
<organism evidence="3 4">
    <name type="scientific">Gallibacterium anatis</name>
    <dbReference type="NCBI Taxonomy" id="750"/>
    <lineage>
        <taxon>Bacteria</taxon>
        <taxon>Pseudomonadati</taxon>
        <taxon>Pseudomonadota</taxon>
        <taxon>Gammaproteobacteria</taxon>
        <taxon>Pasteurellales</taxon>
        <taxon>Pasteurellaceae</taxon>
        <taxon>Gallibacterium</taxon>
    </lineage>
</organism>
<dbReference type="InterPro" id="IPR046462">
    <property type="entry name" value="TerL_nuclease"/>
</dbReference>
<evidence type="ECO:0000259" key="2">
    <source>
        <dbReference type="Pfam" id="PF20441"/>
    </source>
</evidence>
<dbReference type="Gene3D" id="3.40.50.300">
    <property type="entry name" value="P-loop containing nucleotide triphosphate hydrolases"/>
    <property type="match status" value="1"/>
</dbReference>
<feature type="domain" description="Terminase large subunit-like endonuclease" evidence="2">
    <location>
        <begin position="213"/>
        <end position="484"/>
    </location>
</feature>
<proteinExistence type="predicted"/>
<evidence type="ECO:0000313" key="4">
    <source>
        <dbReference type="Proteomes" id="UP000030526"/>
    </source>
</evidence>
<dbReference type="GO" id="GO:0004519">
    <property type="term" value="F:endonuclease activity"/>
    <property type="evidence" value="ECO:0007669"/>
    <property type="project" value="InterPro"/>
</dbReference>
<evidence type="ECO:0000259" key="1">
    <source>
        <dbReference type="Pfam" id="PF03354"/>
    </source>
</evidence>
<dbReference type="RefSeq" id="WP_039083456.1">
    <property type="nucleotide sequence ID" value="NZ_JPXS01000011.1"/>
</dbReference>
<accession>A0A0A2XSH7</accession>
<gene>
    <name evidence="3" type="ORF">JP32_01955</name>
</gene>
<reference evidence="3 4" key="1">
    <citation type="submission" date="2014-08" db="EMBL/GenBank/DDBJ databases">
        <title>Chaperone-usher fimbriae in a diverse selection of Gallibacterium genomes.</title>
        <authorList>
            <person name="Kudirkiene E."/>
            <person name="Bager R.J."/>
            <person name="Johnson T.J."/>
            <person name="Bojesen A.M."/>
        </authorList>
    </citation>
    <scope>NUCLEOTIDE SEQUENCE [LARGE SCALE GENOMIC DNA]</scope>
    <source>
        <strain evidence="3 4">20558/3kl.</strain>
    </source>
</reference>
<name>A0A0A2XSH7_9PAST</name>
<dbReference type="InterPro" id="IPR027417">
    <property type="entry name" value="P-loop_NTPase"/>
</dbReference>
<dbReference type="Pfam" id="PF03354">
    <property type="entry name" value="TerL_ATPase"/>
    <property type="match status" value="1"/>
</dbReference>
<dbReference type="Pfam" id="PF20441">
    <property type="entry name" value="TerL_nuclease"/>
    <property type="match status" value="1"/>
</dbReference>